<accession>A0A517R4F8</accession>
<dbReference type="PANTHER" id="PTHR41259">
    <property type="entry name" value="DOUBLE-STRAND BREAK REPAIR RAD50 ATPASE, PUTATIVE-RELATED"/>
    <property type="match status" value="1"/>
</dbReference>
<dbReference type="RefSeq" id="WP_145364848.1">
    <property type="nucleotide sequence ID" value="NZ_CP036268.1"/>
</dbReference>
<keyword evidence="6" id="KW-1185">Reference proteome</keyword>
<feature type="domain" description="YhaN AAA" evidence="4">
    <location>
        <begin position="1"/>
        <end position="132"/>
    </location>
</feature>
<feature type="transmembrane region" description="Helical" evidence="3">
    <location>
        <begin position="475"/>
        <end position="498"/>
    </location>
</feature>
<protein>
    <recommendedName>
        <fullName evidence="4">YhaN AAA domain-containing protein</fullName>
    </recommendedName>
</protein>
<feature type="coiled-coil region" evidence="1">
    <location>
        <begin position="791"/>
        <end position="868"/>
    </location>
</feature>
<keyword evidence="3" id="KW-0472">Membrane</keyword>
<feature type="coiled-coil region" evidence="1">
    <location>
        <begin position="738"/>
        <end position="765"/>
    </location>
</feature>
<dbReference type="EMBL" id="CP036268">
    <property type="protein sequence ID" value="QDT38769.1"/>
    <property type="molecule type" value="Genomic_DNA"/>
</dbReference>
<dbReference type="InterPro" id="IPR027417">
    <property type="entry name" value="P-loop_NTPase"/>
</dbReference>
<evidence type="ECO:0000256" key="3">
    <source>
        <dbReference type="SAM" id="Phobius"/>
    </source>
</evidence>
<keyword evidence="3" id="KW-1133">Transmembrane helix</keyword>
<evidence type="ECO:0000256" key="1">
    <source>
        <dbReference type="SAM" id="Coils"/>
    </source>
</evidence>
<organism evidence="5 6">
    <name type="scientific">Stratiformator vulcanicus</name>
    <dbReference type="NCBI Taxonomy" id="2527980"/>
    <lineage>
        <taxon>Bacteria</taxon>
        <taxon>Pseudomonadati</taxon>
        <taxon>Planctomycetota</taxon>
        <taxon>Planctomycetia</taxon>
        <taxon>Planctomycetales</taxon>
        <taxon>Planctomycetaceae</taxon>
        <taxon>Stratiformator</taxon>
    </lineage>
</organism>
<dbReference type="Gene3D" id="3.40.50.300">
    <property type="entry name" value="P-loop containing nucleotide triphosphate hydrolases"/>
    <property type="match status" value="2"/>
</dbReference>
<evidence type="ECO:0000259" key="4">
    <source>
        <dbReference type="Pfam" id="PF13514"/>
    </source>
</evidence>
<keyword evidence="1" id="KW-0175">Coiled coil</keyword>
<feature type="coiled-coil region" evidence="1">
    <location>
        <begin position="274"/>
        <end position="348"/>
    </location>
</feature>
<dbReference type="InterPro" id="IPR038734">
    <property type="entry name" value="YhaN_AAA"/>
</dbReference>
<name>A0A517R4F8_9PLAN</name>
<dbReference type="OrthoDB" id="9764467at2"/>
<dbReference type="PANTHER" id="PTHR41259:SF1">
    <property type="entry name" value="DOUBLE-STRAND BREAK REPAIR RAD50 ATPASE, PUTATIVE-RELATED"/>
    <property type="match status" value="1"/>
</dbReference>
<dbReference type="AlphaFoldDB" id="A0A517R4F8"/>
<dbReference type="SUPFAM" id="SSF52540">
    <property type="entry name" value="P-loop containing nucleoside triphosphate hydrolases"/>
    <property type="match status" value="1"/>
</dbReference>
<keyword evidence="3" id="KW-0812">Transmembrane</keyword>
<feature type="coiled-coil region" evidence="1">
    <location>
        <begin position="609"/>
        <end position="643"/>
    </location>
</feature>
<dbReference type="Proteomes" id="UP000317318">
    <property type="component" value="Chromosome"/>
</dbReference>
<sequence length="1056" mass="120192">MQLNNLDVEQYGAWSDLSLSLREGDVNVIYGPNEAGKTTLSRFVRGMLYGFPSADRRGRPYPEPGSGQLRLRTGGSTHTIRRSDASSGFDRIVIADEHGRSHDAGWLDRSLGNVSREVYEAVFAIDLYELQELATLEEADFADRIYGLSLGDQGRRLIDASSLSERARSVIITPGSQPAGRLIELLKQERDLQSRRFVRTDSRTEYARLTAERDQIEAALERDRRRQGEIRSELSGHRFLDKVYRPWKQVRQYRDELNRLKSSAGVPDGGLRQLDALSKELETLTRDRDELKARAADLKRQADKLSGDAEIEKHGETIRLMVGFRGWVASTQEKRDAAAEDLKQARSSYDVARVGTPRQWGEDRLAALDNEALSLSTLSEASEAYTNSVTYLTSYRRRYKRLRERVGRREASLEQRLKSLGTTSPDEAVEATKQRIDALEALADLQRKENGVLLKTRTIRDQVEGLAAELEIPAWMYWVFGLFTAGGAFFVLMGLIAWISTQFVENGTTIFGFSTNVVVGLIYMLLGITCGGLAFKMKLHYEEAVRKVTDGLYDDLRREEVSQRELRMEIERFFRTPQGRSLQSLDDPSIDLGGLIRAEHRRLADLERLPELQKRVTASRRKLAEARARYRRIQQESDDERRTWCETLSSLGIPETLESSEAFEHCRTISAAAAALRNWTEAKSRHQSLDATLQSFGKELERVGRALHLWNVDRTRPVEVLDRWAEQLTSSRDHAHRRQTLLDEYRRATDESADCEARAKEVSRQRQVLLTKAGVATREEYENLYRLAERRQEAEEFLTIAEAELEAAASDEPQLAIVEEDLERFDSKENSEAIELLTMELEDLSTKIEEARERRGEIGRELETLTSADDRSEVDYELARVEHQLDQVAGDYLAANLAQRTFNSMRSELERNCQPPVLAAASDLLSQMTRGRYHQLRSPIGTKDILVTDDRGEEWSLDCLSGGTREQIFLSIRLALVATLADEGIELPVLIDDVFVNFDQERTEAAAETIIEFARQGRQVLYFTCHLHLAHLFQSRGVEPIWLPTRERTPAPRMAG</sequence>
<proteinExistence type="predicted"/>
<dbReference type="KEGG" id="svp:Pan189_31670"/>
<feature type="region of interest" description="Disordered" evidence="2">
    <location>
        <begin position="55"/>
        <end position="82"/>
    </location>
</feature>
<evidence type="ECO:0000313" key="5">
    <source>
        <dbReference type="EMBL" id="QDT38769.1"/>
    </source>
</evidence>
<evidence type="ECO:0000313" key="6">
    <source>
        <dbReference type="Proteomes" id="UP000317318"/>
    </source>
</evidence>
<reference evidence="5 6" key="1">
    <citation type="submission" date="2019-02" db="EMBL/GenBank/DDBJ databases">
        <title>Deep-cultivation of Planctomycetes and their phenomic and genomic characterization uncovers novel biology.</title>
        <authorList>
            <person name="Wiegand S."/>
            <person name="Jogler M."/>
            <person name="Boedeker C."/>
            <person name="Pinto D."/>
            <person name="Vollmers J."/>
            <person name="Rivas-Marin E."/>
            <person name="Kohn T."/>
            <person name="Peeters S.H."/>
            <person name="Heuer A."/>
            <person name="Rast P."/>
            <person name="Oberbeckmann S."/>
            <person name="Bunk B."/>
            <person name="Jeske O."/>
            <person name="Meyerdierks A."/>
            <person name="Storesund J.E."/>
            <person name="Kallscheuer N."/>
            <person name="Luecker S."/>
            <person name="Lage O.M."/>
            <person name="Pohl T."/>
            <person name="Merkel B.J."/>
            <person name="Hornburger P."/>
            <person name="Mueller R.-W."/>
            <person name="Bruemmer F."/>
            <person name="Labrenz M."/>
            <person name="Spormann A.M."/>
            <person name="Op den Camp H."/>
            <person name="Overmann J."/>
            <person name="Amann R."/>
            <person name="Jetten M.S.M."/>
            <person name="Mascher T."/>
            <person name="Medema M.H."/>
            <person name="Devos D.P."/>
            <person name="Kaster A.-K."/>
            <person name="Ovreas L."/>
            <person name="Rohde M."/>
            <person name="Galperin M.Y."/>
            <person name="Jogler C."/>
        </authorList>
    </citation>
    <scope>NUCLEOTIDE SEQUENCE [LARGE SCALE GENOMIC DNA]</scope>
    <source>
        <strain evidence="5 6">Pan189</strain>
    </source>
</reference>
<evidence type="ECO:0000256" key="2">
    <source>
        <dbReference type="SAM" id="MobiDB-lite"/>
    </source>
</evidence>
<dbReference type="Pfam" id="PF13514">
    <property type="entry name" value="AAA_27"/>
    <property type="match status" value="1"/>
</dbReference>
<feature type="transmembrane region" description="Helical" evidence="3">
    <location>
        <begin position="510"/>
        <end position="535"/>
    </location>
</feature>
<gene>
    <name evidence="5" type="ORF">Pan189_31670</name>
</gene>